<keyword evidence="4" id="KW-1185">Reference proteome</keyword>
<keyword evidence="1" id="KW-0732">Signal</keyword>
<gene>
    <name evidence="3" type="ORF">SAMN02745824_1357</name>
</gene>
<dbReference type="PROSITE" id="PS51257">
    <property type="entry name" value="PROKAR_LIPOPROTEIN"/>
    <property type="match status" value="1"/>
</dbReference>
<dbReference type="AlphaFoldDB" id="A0A1N6D025"/>
<organism evidence="3 4">
    <name type="scientific">Parasphingorhabdus marina DSM 22363</name>
    <dbReference type="NCBI Taxonomy" id="1123272"/>
    <lineage>
        <taxon>Bacteria</taxon>
        <taxon>Pseudomonadati</taxon>
        <taxon>Pseudomonadota</taxon>
        <taxon>Alphaproteobacteria</taxon>
        <taxon>Sphingomonadales</taxon>
        <taxon>Sphingomonadaceae</taxon>
        <taxon>Parasphingorhabdus</taxon>
    </lineage>
</organism>
<accession>A0A1N6D025</accession>
<feature type="signal peptide" evidence="1">
    <location>
        <begin position="1"/>
        <end position="28"/>
    </location>
</feature>
<proteinExistence type="predicted"/>
<name>A0A1N6D025_9SPHN</name>
<evidence type="ECO:0000313" key="4">
    <source>
        <dbReference type="Proteomes" id="UP000185192"/>
    </source>
</evidence>
<evidence type="ECO:0000313" key="3">
    <source>
        <dbReference type="EMBL" id="SIN64188.1"/>
    </source>
</evidence>
<feature type="chain" id="PRO_5013382990" description="DUF1330 domain-containing protein" evidence="1">
    <location>
        <begin position="29"/>
        <end position="263"/>
    </location>
</feature>
<sequence length="263" mass="29283">MRRLKLYSARFALVGAMLFAAGCSALQAQSANSAGQAQNGAAGIKSVKIELPPQSLFSVIAFDYKRTEEAKEARAEFQSSAIPMATEYGFARHGALLINGPSIGTYKPQGLLLTSWPSQSAYDQFANDPRWPEFSELRRSIWNDIRYYRDVQEDGLSLTLRSDKFYTLAIAHTDPENAADYDQYLANLRGEVERNGGRFVLKLVNPNLESLSGAKSPNQLTFIEWDDADGADRLLRSDVYKANRHLAASGTKELAFYRLRPSI</sequence>
<dbReference type="Pfam" id="PF07045">
    <property type="entry name" value="DUF1330"/>
    <property type="match status" value="1"/>
</dbReference>
<feature type="domain" description="DUF1330" evidence="2">
    <location>
        <begin position="168"/>
        <end position="252"/>
    </location>
</feature>
<dbReference type="EMBL" id="FSQW01000001">
    <property type="protein sequence ID" value="SIN64188.1"/>
    <property type="molecule type" value="Genomic_DNA"/>
</dbReference>
<evidence type="ECO:0000256" key="1">
    <source>
        <dbReference type="SAM" id="SignalP"/>
    </source>
</evidence>
<reference evidence="4" key="1">
    <citation type="submission" date="2016-11" db="EMBL/GenBank/DDBJ databases">
        <authorList>
            <person name="Varghese N."/>
            <person name="Submissions S."/>
        </authorList>
    </citation>
    <scope>NUCLEOTIDE SEQUENCE [LARGE SCALE GENOMIC DNA]</scope>
    <source>
        <strain evidence="4">DSM 22363</strain>
    </source>
</reference>
<evidence type="ECO:0000259" key="2">
    <source>
        <dbReference type="Pfam" id="PF07045"/>
    </source>
</evidence>
<dbReference type="Proteomes" id="UP000185192">
    <property type="component" value="Unassembled WGS sequence"/>
</dbReference>
<dbReference type="RefSeq" id="WP_159437045.1">
    <property type="nucleotide sequence ID" value="NZ_FSQW01000001.1"/>
</dbReference>
<dbReference type="InterPro" id="IPR010753">
    <property type="entry name" value="DUF1330"/>
</dbReference>
<dbReference type="Gene3D" id="3.30.70.100">
    <property type="match status" value="1"/>
</dbReference>
<dbReference type="OrthoDB" id="7432173at2"/>
<protein>
    <recommendedName>
        <fullName evidence="2">DUF1330 domain-containing protein</fullName>
    </recommendedName>
</protein>